<dbReference type="EMBL" id="SGKU01000006">
    <property type="protein sequence ID" value="NFA41665.1"/>
    <property type="molecule type" value="Genomic_DNA"/>
</dbReference>
<feature type="domain" description="Thiamine pyrophosphate enzyme N-terminal TPP-binding" evidence="15">
    <location>
        <begin position="3"/>
        <end position="121"/>
    </location>
</feature>
<dbReference type="Pfam" id="PF02775">
    <property type="entry name" value="TPP_enzyme_C"/>
    <property type="match status" value="1"/>
</dbReference>
<feature type="domain" description="Thiamine pyrophosphate enzyme TPP-binding" evidence="14">
    <location>
        <begin position="395"/>
        <end position="543"/>
    </location>
</feature>
<dbReference type="InterPro" id="IPR039368">
    <property type="entry name" value="AHAS_TPP"/>
</dbReference>
<dbReference type="SUPFAM" id="SSF52518">
    <property type="entry name" value="Thiamin diphosphate-binding fold (THDP-binding)"/>
    <property type="match status" value="2"/>
</dbReference>
<evidence type="ECO:0000259" key="15">
    <source>
        <dbReference type="Pfam" id="PF02776"/>
    </source>
</evidence>
<keyword evidence="10 12" id="KW-0100">Branched-chain amino acid biosynthesis</keyword>
<comment type="cofactor">
    <cofactor evidence="12">
        <name>thiamine diphosphate</name>
        <dbReference type="ChEBI" id="CHEBI:58937"/>
    </cofactor>
    <text evidence="12">Binds 1 thiamine pyrophosphate per subunit.</text>
</comment>
<evidence type="ECO:0000256" key="5">
    <source>
        <dbReference type="ARBA" id="ARBA00022605"/>
    </source>
</evidence>
<dbReference type="PANTHER" id="PTHR18968:SF13">
    <property type="entry name" value="ACETOLACTATE SYNTHASE CATALYTIC SUBUNIT, MITOCHONDRIAL"/>
    <property type="match status" value="1"/>
</dbReference>
<dbReference type="Gene3D" id="3.40.50.970">
    <property type="match status" value="2"/>
</dbReference>
<comment type="cofactor">
    <cofactor evidence="12">
        <name>Mg(2+)</name>
        <dbReference type="ChEBI" id="CHEBI:18420"/>
    </cofactor>
    <text evidence="12">Binds 1 Mg(2+) ion per subunit.</text>
</comment>
<gene>
    <name evidence="16" type="primary">ilvB</name>
    <name evidence="16" type="ORF">EXM65_03465</name>
</gene>
<dbReference type="InterPro" id="IPR029035">
    <property type="entry name" value="DHS-like_NAD/FAD-binding_dom"/>
</dbReference>
<dbReference type="EC" id="2.2.1.6" evidence="4 12"/>
<dbReference type="GO" id="GO:0000287">
    <property type="term" value="F:magnesium ion binding"/>
    <property type="evidence" value="ECO:0007669"/>
    <property type="project" value="UniProtKB-UniRule"/>
</dbReference>
<dbReference type="InterPro" id="IPR012001">
    <property type="entry name" value="Thiamin_PyroP_enz_TPP-bd_dom"/>
</dbReference>
<evidence type="ECO:0000259" key="13">
    <source>
        <dbReference type="Pfam" id="PF00205"/>
    </source>
</evidence>
<dbReference type="PANTHER" id="PTHR18968">
    <property type="entry name" value="THIAMINE PYROPHOSPHATE ENZYMES"/>
    <property type="match status" value="1"/>
</dbReference>
<keyword evidence="9 12" id="KW-0786">Thiamine pyrophosphate</keyword>
<comment type="caution">
    <text evidence="16">The sequence shown here is derived from an EMBL/GenBank/DDBJ whole genome shotgun (WGS) entry which is preliminary data.</text>
</comment>
<evidence type="ECO:0000256" key="8">
    <source>
        <dbReference type="ARBA" id="ARBA00022842"/>
    </source>
</evidence>
<accession>A0A6M0SPJ6</accession>
<comment type="pathway">
    <text evidence="2 12">Amino-acid biosynthesis; L-valine biosynthesis; L-valine from pyruvate: step 1/4.</text>
</comment>
<sequence length="569" mass="62951">MLNVSKIITDKLKENNCKVVFEYPGGNIAPMLDAIKLDRNIDLIVTRNDQAASLMADAYSRTTGEVGVCMATVGPGATNLVTGIANAYYDSIPLVAITGQVGTGSLKGTKKTRQIGFQEADIVNIVKPITKWAYMVTKPEEISKVIDDAFKIAKAGRPGPVLIDIPMDIQRSELQEIDILEQEEIIEEKHSINTEKVNILVQKINASSKPVIIAGGGVVLSNSEDELKIVAETLQIPVANTLMGLGSFDLDNKLALGFMGCYGSRFCNKTLAEADLIIALGNRFDVRSIGTETNKFEDNKFIIHIDIDKAEINNRVKADLDINGDVKEVLNIVISELNKINIDTKEWISHIAELRDKYNLDKEYNLSKKYDMVRPQYIIKEISNLTDGKAIITSDVGQHQMWTAQFYKYKNTRTNLTSGGLGNMGYGLPAAIAAKYAKKDMYAVNITGDGSFQMNMQELGTAVQYNLPVKIFIMKNNTLGMVKQFQDKTFLGKATSTIIEYNPDFIKLAEAYGVKGFKITNADEIRSVIKEALDYKGTVIVECCIDSNELAIPEIEGGHYIDDQYPYNN</sequence>
<dbReference type="GO" id="GO:0050660">
    <property type="term" value="F:flavin adenine dinucleotide binding"/>
    <property type="evidence" value="ECO:0007669"/>
    <property type="project" value="InterPro"/>
</dbReference>
<evidence type="ECO:0000256" key="2">
    <source>
        <dbReference type="ARBA" id="ARBA00005025"/>
    </source>
</evidence>
<evidence type="ECO:0000256" key="7">
    <source>
        <dbReference type="ARBA" id="ARBA00022723"/>
    </source>
</evidence>
<dbReference type="AlphaFoldDB" id="A0A6M0SPJ6"/>
<proteinExistence type="inferred from homology"/>
<evidence type="ECO:0000256" key="3">
    <source>
        <dbReference type="ARBA" id="ARBA00007812"/>
    </source>
</evidence>
<dbReference type="CDD" id="cd07035">
    <property type="entry name" value="TPP_PYR_POX_like"/>
    <property type="match status" value="1"/>
</dbReference>
<dbReference type="Pfam" id="PF00205">
    <property type="entry name" value="TPP_enzyme_M"/>
    <property type="match status" value="1"/>
</dbReference>
<reference evidence="16 17" key="1">
    <citation type="submission" date="2019-02" db="EMBL/GenBank/DDBJ databases">
        <title>Genome sequencing of Clostridium botulinum clinical isolates.</title>
        <authorList>
            <person name="Brunt J."/>
            <person name="Van Vliet A.H.M."/>
            <person name="Stringer S.C."/>
            <person name="Grant K.A."/>
            <person name="Carter A.C."/>
            <person name="Peck M.W."/>
        </authorList>
    </citation>
    <scope>NUCLEOTIDE SEQUENCE [LARGE SCALE GENOMIC DNA]</scope>
    <source>
        <strain evidence="16 17">H113700579</strain>
    </source>
</reference>
<dbReference type="GO" id="GO:0030976">
    <property type="term" value="F:thiamine pyrophosphate binding"/>
    <property type="evidence" value="ECO:0007669"/>
    <property type="project" value="UniProtKB-UniRule"/>
</dbReference>
<dbReference type="Pfam" id="PF02776">
    <property type="entry name" value="TPP_enzyme_N"/>
    <property type="match status" value="1"/>
</dbReference>
<dbReference type="GO" id="GO:0009097">
    <property type="term" value="P:isoleucine biosynthetic process"/>
    <property type="evidence" value="ECO:0007669"/>
    <property type="project" value="UniProtKB-UniPathway"/>
</dbReference>
<dbReference type="UniPathway" id="UPA00049">
    <property type="reaction ID" value="UER00059"/>
</dbReference>
<evidence type="ECO:0000313" key="16">
    <source>
        <dbReference type="EMBL" id="NFA41665.1"/>
    </source>
</evidence>
<evidence type="ECO:0000256" key="1">
    <source>
        <dbReference type="ARBA" id="ARBA00004974"/>
    </source>
</evidence>
<comment type="similarity">
    <text evidence="3 12">Belongs to the TPP enzyme family.</text>
</comment>
<keyword evidence="8 12" id="KW-0460">Magnesium</keyword>
<evidence type="ECO:0000256" key="6">
    <source>
        <dbReference type="ARBA" id="ARBA00022679"/>
    </source>
</evidence>
<dbReference type="GO" id="GO:0009099">
    <property type="term" value="P:L-valine biosynthetic process"/>
    <property type="evidence" value="ECO:0007669"/>
    <property type="project" value="UniProtKB-UniPathway"/>
</dbReference>
<dbReference type="InterPro" id="IPR011766">
    <property type="entry name" value="TPP_enzyme_TPP-bd"/>
</dbReference>
<keyword evidence="7 12" id="KW-0479">Metal-binding</keyword>
<evidence type="ECO:0000313" key="17">
    <source>
        <dbReference type="Proteomes" id="UP000472355"/>
    </source>
</evidence>
<evidence type="ECO:0000256" key="10">
    <source>
        <dbReference type="ARBA" id="ARBA00023304"/>
    </source>
</evidence>
<dbReference type="Proteomes" id="UP000472355">
    <property type="component" value="Unassembled WGS sequence"/>
</dbReference>
<organism evidence="16 17">
    <name type="scientific">Clostridium botulinum</name>
    <dbReference type="NCBI Taxonomy" id="1491"/>
    <lineage>
        <taxon>Bacteria</taxon>
        <taxon>Bacillati</taxon>
        <taxon>Bacillota</taxon>
        <taxon>Clostridia</taxon>
        <taxon>Eubacteriales</taxon>
        <taxon>Clostridiaceae</taxon>
        <taxon>Clostridium</taxon>
    </lineage>
</organism>
<comment type="pathway">
    <text evidence="1 12">Amino-acid biosynthesis; L-isoleucine biosynthesis; L-isoleucine from 2-oxobutanoate: step 1/4.</text>
</comment>
<dbReference type="GO" id="GO:0005948">
    <property type="term" value="C:acetolactate synthase complex"/>
    <property type="evidence" value="ECO:0007669"/>
    <property type="project" value="TreeGrafter"/>
</dbReference>
<evidence type="ECO:0000256" key="4">
    <source>
        <dbReference type="ARBA" id="ARBA00013145"/>
    </source>
</evidence>
<keyword evidence="5 12" id="KW-0028">Amino-acid biosynthesis</keyword>
<dbReference type="NCBIfam" id="TIGR00118">
    <property type="entry name" value="acolac_lg"/>
    <property type="match status" value="1"/>
</dbReference>
<evidence type="ECO:0000256" key="11">
    <source>
        <dbReference type="ARBA" id="ARBA00048670"/>
    </source>
</evidence>
<comment type="catalytic activity">
    <reaction evidence="11 12">
        <text>2 pyruvate + H(+) = (2S)-2-acetolactate + CO2</text>
        <dbReference type="Rhea" id="RHEA:25249"/>
        <dbReference type="ChEBI" id="CHEBI:15361"/>
        <dbReference type="ChEBI" id="CHEBI:15378"/>
        <dbReference type="ChEBI" id="CHEBI:16526"/>
        <dbReference type="ChEBI" id="CHEBI:58476"/>
        <dbReference type="EC" id="2.2.1.6"/>
    </reaction>
</comment>
<feature type="domain" description="Thiamine pyrophosphate enzyme central" evidence="13">
    <location>
        <begin position="200"/>
        <end position="331"/>
    </location>
</feature>
<evidence type="ECO:0000256" key="9">
    <source>
        <dbReference type="ARBA" id="ARBA00023052"/>
    </source>
</evidence>
<dbReference type="UniPathway" id="UPA00047">
    <property type="reaction ID" value="UER00055"/>
</dbReference>
<dbReference type="Gene3D" id="3.40.50.1220">
    <property type="entry name" value="TPP-binding domain"/>
    <property type="match status" value="1"/>
</dbReference>
<evidence type="ECO:0000256" key="12">
    <source>
        <dbReference type="RuleBase" id="RU003591"/>
    </source>
</evidence>
<name>A0A6M0SPJ6_CLOBO</name>
<keyword evidence="6 12" id="KW-0808">Transferase</keyword>
<dbReference type="InterPro" id="IPR029061">
    <property type="entry name" value="THDP-binding"/>
</dbReference>
<dbReference type="FunFam" id="3.40.50.970:FF:000007">
    <property type="entry name" value="Acetolactate synthase"/>
    <property type="match status" value="1"/>
</dbReference>
<dbReference type="CDD" id="cd02015">
    <property type="entry name" value="TPP_AHAS"/>
    <property type="match status" value="1"/>
</dbReference>
<dbReference type="InterPro" id="IPR045229">
    <property type="entry name" value="TPP_enz"/>
</dbReference>
<dbReference type="InterPro" id="IPR012846">
    <property type="entry name" value="Acetolactate_synth_lsu"/>
</dbReference>
<protein>
    <recommendedName>
        <fullName evidence="4 12">Acetolactate synthase</fullName>
        <ecNumber evidence="4 12">2.2.1.6</ecNumber>
    </recommendedName>
</protein>
<dbReference type="FunFam" id="3.40.50.1220:FF:000008">
    <property type="entry name" value="Acetolactate synthase"/>
    <property type="match status" value="1"/>
</dbReference>
<evidence type="ECO:0000259" key="14">
    <source>
        <dbReference type="Pfam" id="PF02775"/>
    </source>
</evidence>
<dbReference type="SUPFAM" id="SSF52467">
    <property type="entry name" value="DHS-like NAD/FAD-binding domain"/>
    <property type="match status" value="1"/>
</dbReference>
<dbReference type="InterPro" id="IPR012000">
    <property type="entry name" value="Thiamin_PyroP_enz_cen_dom"/>
</dbReference>
<dbReference type="GO" id="GO:0003984">
    <property type="term" value="F:acetolactate synthase activity"/>
    <property type="evidence" value="ECO:0007669"/>
    <property type="project" value="UniProtKB-EC"/>
</dbReference>